<dbReference type="GO" id="GO:0044550">
    <property type="term" value="P:secondary metabolite biosynthetic process"/>
    <property type="evidence" value="ECO:0007669"/>
    <property type="project" value="TreeGrafter"/>
</dbReference>
<evidence type="ECO:0000313" key="3">
    <source>
        <dbReference type="Proteomes" id="UP001150904"/>
    </source>
</evidence>
<dbReference type="InterPro" id="IPR045851">
    <property type="entry name" value="AMP-bd_C_sf"/>
</dbReference>
<reference evidence="2" key="1">
    <citation type="submission" date="2022-12" db="EMBL/GenBank/DDBJ databases">
        <authorList>
            <person name="Petersen C."/>
        </authorList>
    </citation>
    <scope>NUCLEOTIDE SEQUENCE</scope>
    <source>
        <strain evidence="2">IBT 15544</strain>
    </source>
</reference>
<dbReference type="GO" id="GO:0005737">
    <property type="term" value="C:cytoplasm"/>
    <property type="evidence" value="ECO:0007669"/>
    <property type="project" value="TreeGrafter"/>
</dbReference>
<keyword evidence="1" id="KW-0436">Ligase</keyword>
<dbReference type="Gene3D" id="3.30.300.30">
    <property type="match status" value="1"/>
</dbReference>
<reference evidence="2" key="2">
    <citation type="journal article" date="2023" name="IMA Fungus">
        <title>Comparative genomic study of the Penicillium genus elucidates a diverse pangenome and 15 lateral gene transfer events.</title>
        <authorList>
            <person name="Petersen C."/>
            <person name="Sorensen T."/>
            <person name="Nielsen M.R."/>
            <person name="Sondergaard T.E."/>
            <person name="Sorensen J.L."/>
            <person name="Fitzpatrick D.A."/>
            <person name="Frisvad J.C."/>
            <person name="Nielsen K.L."/>
        </authorList>
    </citation>
    <scope>NUCLEOTIDE SEQUENCE</scope>
    <source>
        <strain evidence="2">IBT 15544</strain>
    </source>
</reference>
<protein>
    <submittedName>
        <fullName evidence="2">Acetyl-CoA synthetase-like protein</fullName>
    </submittedName>
</protein>
<dbReference type="EMBL" id="JAPQKR010000015">
    <property type="protein sequence ID" value="KAJ5194646.1"/>
    <property type="molecule type" value="Genomic_DNA"/>
</dbReference>
<sequence length="133" mass="14998">MWDMSTRTLLACKGRNDDQVKTNGQRIELGEVETQLQSVLPRASRGVVDRVNLSGRGKIVVAIIQFDDFIGADFEQIEARVRDNLINVLPPAFVPSHVLHIKEILMEVKGKTDRKALSKIGTRKKKQQDPYDS</sequence>
<evidence type="ECO:0000313" key="2">
    <source>
        <dbReference type="EMBL" id="KAJ5194646.1"/>
    </source>
</evidence>
<organism evidence="2 3">
    <name type="scientific">Penicillium cinerascens</name>
    <dbReference type="NCBI Taxonomy" id="70096"/>
    <lineage>
        <taxon>Eukaryota</taxon>
        <taxon>Fungi</taxon>
        <taxon>Dikarya</taxon>
        <taxon>Ascomycota</taxon>
        <taxon>Pezizomycotina</taxon>
        <taxon>Eurotiomycetes</taxon>
        <taxon>Eurotiomycetidae</taxon>
        <taxon>Eurotiales</taxon>
        <taxon>Aspergillaceae</taxon>
        <taxon>Penicillium</taxon>
    </lineage>
</organism>
<dbReference type="SUPFAM" id="SSF56801">
    <property type="entry name" value="Acetyl-CoA synthetase-like"/>
    <property type="match status" value="1"/>
</dbReference>
<dbReference type="Proteomes" id="UP001150904">
    <property type="component" value="Unassembled WGS sequence"/>
</dbReference>
<dbReference type="AlphaFoldDB" id="A0A9W9JEP5"/>
<dbReference type="GO" id="GO:0043041">
    <property type="term" value="P:amino acid activation for nonribosomal peptide biosynthetic process"/>
    <property type="evidence" value="ECO:0007669"/>
    <property type="project" value="TreeGrafter"/>
</dbReference>
<name>A0A9W9JEP5_9EURO</name>
<keyword evidence="3" id="KW-1185">Reference proteome</keyword>
<dbReference type="PANTHER" id="PTHR45527">
    <property type="entry name" value="NONRIBOSOMAL PEPTIDE SYNTHETASE"/>
    <property type="match status" value="1"/>
</dbReference>
<evidence type="ECO:0000256" key="1">
    <source>
        <dbReference type="ARBA" id="ARBA00022598"/>
    </source>
</evidence>
<dbReference type="RefSeq" id="XP_058305134.1">
    <property type="nucleotide sequence ID" value="XM_058455146.1"/>
</dbReference>
<gene>
    <name evidence="2" type="ORF">N7498_008084</name>
</gene>
<proteinExistence type="predicted"/>
<dbReference type="GeneID" id="83182447"/>
<dbReference type="GO" id="GO:0016874">
    <property type="term" value="F:ligase activity"/>
    <property type="evidence" value="ECO:0007669"/>
    <property type="project" value="UniProtKB-KW"/>
</dbReference>
<accession>A0A9W9JEP5</accession>
<comment type="caution">
    <text evidence="2">The sequence shown here is derived from an EMBL/GenBank/DDBJ whole genome shotgun (WGS) entry which is preliminary data.</text>
</comment>
<dbReference type="PANTHER" id="PTHR45527:SF3">
    <property type="entry name" value="SIDEROPHORE SYNTHETASE (EUROFUNG)"/>
    <property type="match status" value="1"/>
</dbReference>
<dbReference type="OrthoDB" id="416786at2759"/>
<dbReference type="GO" id="GO:0031177">
    <property type="term" value="F:phosphopantetheine binding"/>
    <property type="evidence" value="ECO:0007669"/>
    <property type="project" value="TreeGrafter"/>
</dbReference>